<proteinExistence type="inferred from homology"/>
<keyword evidence="5" id="KW-1185">Reference proteome</keyword>
<reference evidence="6" key="1">
    <citation type="submission" date="2025-08" db="UniProtKB">
        <authorList>
            <consortium name="RefSeq"/>
        </authorList>
    </citation>
    <scope>IDENTIFICATION</scope>
</reference>
<organism evidence="5 6">
    <name type="scientific">Hyalella azteca</name>
    <name type="common">Amphipod</name>
    <dbReference type="NCBI Taxonomy" id="294128"/>
    <lineage>
        <taxon>Eukaryota</taxon>
        <taxon>Metazoa</taxon>
        <taxon>Ecdysozoa</taxon>
        <taxon>Arthropoda</taxon>
        <taxon>Crustacea</taxon>
        <taxon>Multicrustacea</taxon>
        <taxon>Malacostraca</taxon>
        <taxon>Eumalacostraca</taxon>
        <taxon>Peracarida</taxon>
        <taxon>Amphipoda</taxon>
        <taxon>Senticaudata</taxon>
        <taxon>Talitrida</taxon>
        <taxon>Talitroidea</taxon>
        <taxon>Hyalellidae</taxon>
        <taxon>Hyalella</taxon>
    </lineage>
</organism>
<evidence type="ECO:0000259" key="4">
    <source>
        <dbReference type="PROSITE" id="PS51651"/>
    </source>
</evidence>
<dbReference type="Proteomes" id="UP000694843">
    <property type="component" value="Unplaced"/>
</dbReference>
<evidence type="ECO:0000256" key="2">
    <source>
        <dbReference type="PROSITE-ProRule" id="PRU00984"/>
    </source>
</evidence>
<dbReference type="FunFam" id="1.25.40.410:FF:000003">
    <property type="entry name" value="Dedicator of cytokinesis protein 4"/>
    <property type="match status" value="1"/>
</dbReference>
<evidence type="ECO:0000313" key="5">
    <source>
        <dbReference type="Proteomes" id="UP000694843"/>
    </source>
</evidence>
<accession>A0A8B7P7J0</accession>
<dbReference type="PANTHER" id="PTHR45653">
    <property type="entry name" value="DEDICATOR OF CYTOKINESIS"/>
    <property type="match status" value="1"/>
</dbReference>
<dbReference type="InterPro" id="IPR027357">
    <property type="entry name" value="DOCKER_dom"/>
</dbReference>
<sequence length="876" mass="99200">MRVIMGFQILAMWHKLDQQRICFVSSLVGPFLEMTLVPQPELRRATLPIFFDLLQAEQQAKGNFKQVETELIDKLDILISENKGNDQYRQLFNTMEHLSALLLEKVRSDDPVWRDSGAAFVQSVTRLLERLLDYRSVMQGHDNSDKRISCTVNLLNFYKNEVNRQEMYTRYIYKLHDLHLPAGNYTEAGFTLQLHANQLDWSSRVLHADLLYPAQTELTRKEYIYKKIISYFDKGKCWEEGIPLLEELANLYRRRLFDYHRLSEVLEMQASFYQQILTGKRYDNEYFRVGFYGMGLPLFVRNKAFIYRGLEYEQIGAFTERIQSEFPQAKLLSYNMPPDDATKSSSDQFIQICAVKPVPEPRPEFEGVEIDERVLKYYNNNNVYKFIYNRPNARGHTDKDNEFKNLWIERITYTISSPLPGILKWFEVEHQSVEQICPPQNACETVHNRAKEIKNTVSHYRANPKDNIQPFTMLLKGAIDAAVNGGIAMYLSAFFTSDYLSEHPEHAGWVGQLKLHLVTLTNLLETALDLHGKIAPTDTLPLHHMLIDVFKGMQNKVTRPHTHRRADSDPATEFRRIGSIINSPLPPVPSGAGSSSGTSLSGYSSQRSSQSSSLYYHNSVSQEDDFYSRPMEMRCEDSGNGSNGGREGRPRSVVVGGDSRGTSPHPLTRTTTTNSYEFVLPHHHSPQHSSKDWNHSQESLPPVPPLPPRGSDRSSGRSSVASVRLDDAPPPVLPKRTTCYKKISNQLSAPSIFAFADDAVNGTSVFHPGLEASSSLSQVSPRNVRSPPPPPIPPKQLSTSSSMPHTPHSPNDSVESSLHGSREDLTPLVSEFEMSAILGTEGSLLLMDDDVADSVATENYSIPLRLRQPYAPEPPH</sequence>
<dbReference type="Gene3D" id="1.20.58.740">
    <property type="match status" value="1"/>
</dbReference>
<feature type="region of interest" description="Disordered" evidence="3">
    <location>
        <begin position="773"/>
        <end position="825"/>
    </location>
</feature>
<feature type="compositionally biased region" description="Low complexity" evidence="3">
    <location>
        <begin position="590"/>
        <end position="615"/>
    </location>
</feature>
<feature type="region of interest" description="Disordered" evidence="3">
    <location>
        <begin position="632"/>
        <end position="735"/>
    </location>
</feature>
<dbReference type="GeneID" id="108678277"/>
<dbReference type="InterPro" id="IPR043161">
    <property type="entry name" value="DOCK_C_lobe_A"/>
</dbReference>
<dbReference type="Pfam" id="PF20422">
    <property type="entry name" value="DHR-2_Lobe_B"/>
    <property type="match status" value="1"/>
</dbReference>
<dbReference type="Pfam" id="PF23554">
    <property type="entry name" value="TPR_DOCK"/>
    <property type="match status" value="1"/>
</dbReference>
<name>A0A8B7P7J0_HYAAZ</name>
<feature type="compositionally biased region" description="Low complexity" evidence="3">
    <location>
        <begin position="798"/>
        <end position="810"/>
    </location>
</feature>
<feature type="region of interest" description="Disordered" evidence="3">
    <location>
        <begin position="579"/>
        <end position="615"/>
    </location>
</feature>
<feature type="compositionally biased region" description="Polar residues" evidence="3">
    <location>
        <begin position="773"/>
        <end position="783"/>
    </location>
</feature>
<dbReference type="InterPro" id="IPR046769">
    <property type="entry name" value="DOCKER_Lobe_A"/>
</dbReference>
<dbReference type="InterPro" id="IPR043162">
    <property type="entry name" value="DOCK_C_lobe_C"/>
</dbReference>
<dbReference type="GO" id="GO:0005886">
    <property type="term" value="C:plasma membrane"/>
    <property type="evidence" value="ECO:0007669"/>
    <property type="project" value="TreeGrafter"/>
</dbReference>
<dbReference type="InterPro" id="IPR046770">
    <property type="entry name" value="DOCKER_Lobe_B"/>
</dbReference>
<dbReference type="PANTHER" id="PTHR45653:SF12">
    <property type="entry name" value="SPONGE, ISOFORM E"/>
    <property type="match status" value="1"/>
</dbReference>
<evidence type="ECO:0000256" key="1">
    <source>
        <dbReference type="ARBA" id="ARBA00022658"/>
    </source>
</evidence>
<dbReference type="PROSITE" id="PS51651">
    <property type="entry name" value="DOCKER"/>
    <property type="match status" value="1"/>
</dbReference>
<dbReference type="InterPro" id="IPR026791">
    <property type="entry name" value="DOCK"/>
</dbReference>
<evidence type="ECO:0000256" key="3">
    <source>
        <dbReference type="SAM" id="MobiDB-lite"/>
    </source>
</evidence>
<feature type="domain" description="DOCKER" evidence="4">
    <location>
        <begin position="159"/>
        <end position="566"/>
    </location>
</feature>
<dbReference type="InterPro" id="IPR046773">
    <property type="entry name" value="DOCKER_Lobe_C"/>
</dbReference>
<dbReference type="AlphaFoldDB" id="A0A8B7P7J0"/>
<dbReference type="OrthoDB" id="18896at2759"/>
<keyword evidence="1" id="KW-0344">Guanine-nucleotide releasing factor</keyword>
<dbReference type="RefSeq" id="XP_018022139.1">
    <property type="nucleotide sequence ID" value="XM_018166650.2"/>
</dbReference>
<evidence type="ECO:0000313" key="6">
    <source>
        <dbReference type="RefSeq" id="XP_018022139.1"/>
    </source>
</evidence>
<dbReference type="GO" id="GO:0007264">
    <property type="term" value="P:small GTPase-mediated signal transduction"/>
    <property type="evidence" value="ECO:0007669"/>
    <property type="project" value="InterPro"/>
</dbReference>
<dbReference type="Gene3D" id="1.25.40.410">
    <property type="match status" value="1"/>
</dbReference>
<dbReference type="GO" id="GO:0005737">
    <property type="term" value="C:cytoplasm"/>
    <property type="evidence" value="ECO:0007669"/>
    <property type="project" value="TreeGrafter"/>
</dbReference>
<dbReference type="GO" id="GO:0005085">
    <property type="term" value="F:guanyl-nucleotide exchange factor activity"/>
    <property type="evidence" value="ECO:0007669"/>
    <property type="project" value="UniProtKB-KW"/>
</dbReference>
<dbReference type="InterPro" id="IPR056372">
    <property type="entry name" value="TPR_DOCK"/>
</dbReference>
<dbReference type="OMA" id="FTVQTIR"/>
<dbReference type="KEGG" id="hazt:108678277"/>
<dbReference type="GO" id="GO:0031267">
    <property type="term" value="F:small GTPase binding"/>
    <property type="evidence" value="ECO:0007669"/>
    <property type="project" value="TreeGrafter"/>
</dbReference>
<comment type="similarity">
    <text evidence="2">Belongs to the DOCK family.</text>
</comment>
<protein>
    <submittedName>
        <fullName evidence="6">Dedicator of cytokinesis protein 3</fullName>
    </submittedName>
</protein>
<dbReference type="Pfam" id="PF06920">
    <property type="entry name" value="DHR-2_Lobe_A"/>
    <property type="match status" value="1"/>
</dbReference>
<dbReference type="Pfam" id="PF20421">
    <property type="entry name" value="DHR-2_Lobe_C"/>
    <property type="match status" value="1"/>
</dbReference>
<gene>
    <name evidence="6" type="primary">LOC108678277</name>
</gene>